<dbReference type="SUPFAM" id="SSF53335">
    <property type="entry name" value="S-adenosyl-L-methionine-dependent methyltransferases"/>
    <property type="match status" value="1"/>
</dbReference>
<dbReference type="InterPro" id="IPR029063">
    <property type="entry name" value="SAM-dependent_MTases_sf"/>
</dbReference>
<comment type="caution">
    <text evidence="1">The sequence shown here is derived from an EMBL/GenBank/DDBJ whole genome shotgun (WGS) entry which is preliminary data.</text>
</comment>
<dbReference type="EMBL" id="BNCO01000004">
    <property type="protein sequence ID" value="GIL46929.1"/>
    <property type="molecule type" value="Genomic_DNA"/>
</dbReference>
<keyword evidence="2" id="KW-1185">Reference proteome</keyword>
<sequence length="431" mass="46150">MREACLDCTLRPGRYVVRPFKPASAKAAFQNSQNHVKPYMTVIINDMHASDLTDVDSAPVATVDGHQILVSVGINGHGITIAKRNLEQFDAQDPYFFDSDYTIAGSTGFLLWEANWLVLRLLRSAFLPSEMQRTDPSNPPAALHLPTRHKPLFNLRHLLSGHRVLDLGSGTGLAGLSAAACGAHVLLTDLASVCDGTLRANVQRNALYATPNETASIRASVAASITSITSGSLATPSGTCMAVGDASADGVQCKEETGQQERRETTPGRFSGAWAGAVAVGQGSAAVMALDWTEPLEPQIQAGGNDPREADFILAVDTIWLLDIFHSFLDIVYAVLSHEPVTGVAAATAILPTLAVQPDGNERTHPVQRKRACFLAFVERAGVDAKLFVRKEAVEQELQNRGLDVDVVLAEDVDVDGVARPGRVLRVTMAN</sequence>
<dbReference type="PANTHER" id="PTHR14614">
    <property type="entry name" value="HEPATOCELLULAR CARCINOMA-ASSOCIATED ANTIGEN"/>
    <property type="match status" value="1"/>
</dbReference>
<accession>A0A8J4AV43</accession>
<dbReference type="Proteomes" id="UP000747399">
    <property type="component" value="Unassembled WGS sequence"/>
</dbReference>
<dbReference type="Pfam" id="PF10294">
    <property type="entry name" value="Methyltransf_16"/>
    <property type="match status" value="1"/>
</dbReference>
<dbReference type="PANTHER" id="PTHR14614:SF157">
    <property type="entry name" value="METHYLTRANSFERASE TYPE 12 DOMAIN-CONTAINING PROTEIN"/>
    <property type="match status" value="1"/>
</dbReference>
<proteinExistence type="predicted"/>
<dbReference type="AlphaFoldDB" id="A0A8J4AV43"/>
<organism evidence="1 2">
    <name type="scientific">Volvox africanus</name>
    <dbReference type="NCBI Taxonomy" id="51714"/>
    <lineage>
        <taxon>Eukaryota</taxon>
        <taxon>Viridiplantae</taxon>
        <taxon>Chlorophyta</taxon>
        <taxon>core chlorophytes</taxon>
        <taxon>Chlorophyceae</taxon>
        <taxon>CS clade</taxon>
        <taxon>Chlamydomonadales</taxon>
        <taxon>Volvocaceae</taxon>
        <taxon>Volvox</taxon>
    </lineage>
</organism>
<reference evidence="1" key="1">
    <citation type="journal article" date="2021" name="Proc. Natl. Acad. Sci. U.S.A.">
        <title>Three genomes in the algal genus Volvox reveal the fate of a haploid sex-determining region after a transition to homothallism.</title>
        <authorList>
            <person name="Yamamoto K."/>
            <person name="Hamaji T."/>
            <person name="Kawai-Toyooka H."/>
            <person name="Matsuzaki R."/>
            <person name="Takahashi F."/>
            <person name="Nishimura Y."/>
            <person name="Kawachi M."/>
            <person name="Noguchi H."/>
            <person name="Minakuchi Y."/>
            <person name="Umen J.G."/>
            <person name="Toyoda A."/>
            <person name="Nozaki H."/>
        </authorList>
    </citation>
    <scope>NUCLEOTIDE SEQUENCE</scope>
    <source>
        <strain evidence="1">NIES-3780</strain>
    </source>
</reference>
<dbReference type="Gene3D" id="3.40.50.150">
    <property type="entry name" value="Vaccinia Virus protein VP39"/>
    <property type="match status" value="1"/>
</dbReference>
<evidence type="ECO:0000313" key="1">
    <source>
        <dbReference type="EMBL" id="GIL46929.1"/>
    </source>
</evidence>
<dbReference type="InterPro" id="IPR019410">
    <property type="entry name" value="Methyltransf_16"/>
</dbReference>
<gene>
    <name evidence="1" type="ORF">Vafri_3797</name>
</gene>
<evidence type="ECO:0000313" key="2">
    <source>
        <dbReference type="Proteomes" id="UP000747399"/>
    </source>
</evidence>
<protein>
    <submittedName>
        <fullName evidence="1">Uncharacterized protein</fullName>
    </submittedName>
</protein>
<name>A0A8J4AV43_9CHLO</name>